<dbReference type="PROSITE" id="PS50164">
    <property type="entry name" value="GIY_YIG"/>
    <property type="match status" value="1"/>
</dbReference>
<comment type="function">
    <text evidence="7">The UvrABC repair system catalyzes the recognition and processing of DNA lesions. UvrC both incises the 5' and 3' sides of the lesion. The N-terminal half is responsible for the 3' incision and the C-terminal half is responsible for the 5' incision.</text>
</comment>
<dbReference type="Gene3D" id="3.40.1440.10">
    <property type="entry name" value="GIY-YIG endonuclease"/>
    <property type="match status" value="1"/>
</dbReference>
<dbReference type="InterPro" id="IPR001162">
    <property type="entry name" value="UvrC_RNase_H_dom"/>
</dbReference>
<keyword evidence="5 7" id="KW-0234">DNA repair</keyword>
<dbReference type="InterPro" id="IPR000305">
    <property type="entry name" value="GIY-YIG_endonuc"/>
</dbReference>
<dbReference type="SUPFAM" id="SSF47781">
    <property type="entry name" value="RuvA domain 2-like"/>
    <property type="match status" value="1"/>
</dbReference>
<dbReference type="InterPro" id="IPR003583">
    <property type="entry name" value="Hlx-hairpin-Hlx_DNA-bd_motif"/>
</dbReference>
<keyword evidence="1 7" id="KW-0963">Cytoplasm</keyword>
<dbReference type="PROSITE" id="PS50151">
    <property type="entry name" value="UVR"/>
    <property type="match status" value="1"/>
</dbReference>
<evidence type="ECO:0000256" key="3">
    <source>
        <dbReference type="ARBA" id="ARBA00022769"/>
    </source>
</evidence>
<dbReference type="Gene3D" id="3.30.420.340">
    <property type="entry name" value="UvrC, RNAse H endonuclease domain"/>
    <property type="match status" value="1"/>
</dbReference>
<comment type="subcellular location">
    <subcellularLocation>
        <location evidence="7">Cytoplasm</location>
    </subcellularLocation>
</comment>
<evidence type="ECO:0000256" key="4">
    <source>
        <dbReference type="ARBA" id="ARBA00022881"/>
    </source>
</evidence>
<keyword evidence="4 7" id="KW-0267">Excision nuclease</keyword>
<dbReference type="SUPFAM" id="SSF82771">
    <property type="entry name" value="GIY-YIG endonuclease"/>
    <property type="match status" value="1"/>
</dbReference>
<keyword evidence="2 7" id="KW-0227">DNA damage</keyword>
<feature type="domain" description="GIY-YIG" evidence="9">
    <location>
        <begin position="15"/>
        <end position="93"/>
    </location>
</feature>
<dbReference type="Proteomes" id="UP001168167">
    <property type="component" value="Unassembled WGS sequence"/>
</dbReference>
<evidence type="ECO:0000256" key="2">
    <source>
        <dbReference type="ARBA" id="ARBA00022763"/>
    </source>
</evidence>
<evidence type="ECO:0000259" key="9">
    <source>
        <dbReference type="PROSITE" id="PS50164"/>
    </source>
</evidence>
<feature type="domain" description="UVR" evidence="8">
    <location>
        <begin position="201"/>
        <end position="236"/>
    </location>
</feature>
<dbReference type="InterPro" id="IPR001943">
    <property type="entry name" value="UVR_dom"/>
</dbReference>
<feature type="domain" description="UvrC family homology region profile" evidence="10">
    <location>
        <begin position="252"/>
        <end position="464"/>
    </location>
</feature>
<comment type="caution">
    <text evidence="11">The sequence shown here is derived from an EMBL/GenBank/DDBJ whole genome shotgun (WGS) entry which is preliminary data.</text>
</comment>
<dbReference type="SMART" id="SM00465">
    <property type="entry name" value="GIYc"/>
    <property type="match status" value="1"/>
</dbReference>
<dbReference type="Pfam" id="PF12826">
    <property type="entry name" value="HHH_2"/>
    <property type="match status" value="1"/>
</dbReference>
<dbReference type="SUPFAM" id="SSF46600">
    <property type="entry name" value="C-terminal UvrC-binding domain of UvrB"/>
    <property type="match status" value="1"/>
</dbReference>
<keyword evidence="6 7" id="KW-0742">SOS response</keyword>
<sequence length="589" mass="65172">MGTFNHKAVITQIPPLPGVYRFVDSGGAPLYVGKAANLKKRVTSYFQKTRLSPRIRLMLTVVHNVEVTVTASDNAALLLENNLIKSLKPKYNILFRDDKSYPFLRLTRQPYAQVLHYRGVAGDDDCFGPFPDSDAVRKTIDMIQRLFRLRTCADTVFANRTRPCLLYGIGRCSAPCVNRITPAHYASDVASARALLTGDSRTVERDLRTRMEKAAEEEDFERAAVLRDRLRALAVLRERHFVDDRKTPNADYVGACCDEHGACVNVVMVRGGRRVGERRFFPVHAAGATESEVLAAFIAQHYGSTSPPKIVLSHRPTSLPLPLASAVIRSPRGESKMRAQQAATNARLALALQRSHQLAAADKMQALADRLTLAKVPRRIECFDISHSMGEEPVASRVVFVDGAAQTAEYRRYKIAAAGGDDCAAMHEAVRRCYRRAVSENAVLPDLLIIDGGVGQVRAAQAALQEVPTTIFLLGVAKGAARKAGEETLIMADGEVMQLPPDDPALHLLQAVRDEAHRFAVDGHRKRRDKKRRVSTLEDIEGVGPQLRRRLLQHFGGLRGLKAAGEGELIKIEGVGVQMARRIYHFFHE</sequence>
<dbReference type="InterPro" id="IPR038476">
    <property type="entry name" value="UvrC_RNase_H_dom_sf"/>
</dbReference>
<dbReference type="InterPro" id="IPR050066">
    <property type="entry name" value="UvrABC_protein_C"/>
</dbReference>
<keyword evidence="3 7" id="KW-0228">DNA excision</keyword>
<reference evidence="11" key="2">
    <citation type="journal article" date="2023" name="Microbiome">
        <title>Synthase-selected sorting approach identifies a beta-lactone synthase in a nudibranch symbiotic bacterium.</title>
        <authorList>
            <person name="Dzunkova M."/>
            <person name="La Clair J.J."/>
            <person name="Tyml T."/>
            <person name="Doud D."/>
            <person name="Schulz F."/>
            <person name="Piquer-Esteban S."/>
            <person name="Porcel Sanchis D."/>
            <person name="Osborn A."/>
            <person name="Robinson D."/>
            <person name="Louie K.B."/>
            <person name="Bowen B.P."/>
            <person name="Bowers R.M."/>
            <person name="Lee J."/>
            <person name="Arnau V."/>
            <person name="Diaz-Villanueva W."/>
            <person name="Stepanauskas R."/>
            <person name="Gosliner T."/>
            <person name="Date S.V."/>
            <person name="Northen T.R."/>
            <person name="Cheng J.F."/>
            <person name="Burkart M.D."/>
            <person name="Woyke T."/>
        </authorList>
    </citation>
    <scope>NUCLEOTIDE SEQUENCE</scope>
    <source>
        <strain evidence="11">Df01</strain>
    </source>
</reference>
<dbReference type="PANTHER" id="PTHR30562:SF1">
    <property type="entry name" value="UVRABC SYSTEM PROTEIN C"/>
    <property type="match status" value="1"/>
</dbReference>
<dbReference type="InterPro" id="IPR047296">
    <property type="entry name" value="GIY-YIG_UvrC_Cho"/>
</dbReference>
<dbReference type="EMBL" id="JANQAO010000001">
    <property type="protein sequence ID" value="MDM5147038.1"/>
    <property type="molecule type" value="Genomic_DNA"/>
</dbReference>
<dbReference type="PANTHER" id="PTHR30562">
    <property type="entry name" value="UVRC/OXIDOREDUCTASE"/>
    <property type="match status" value="1"/>
</dbReference>
<dbReference type="Pfam" id="PF22920">
    <property type="entry name" value="UvrC_RNaseH"/>
    <property type="match status" value="1"/>
</dbReference>
<dbReference type="InterPro" id="IPR004791">
    <property type="entry name" value="UvrC"/>
</dbReference>
<evidence type="ECO:0000256" key="7">
    <source>
        <dbReference type="HAMAP-Rule" id="MF_00203"/>
    </source>
</evidence>
<gene>
    <name evidence="7 11" type="primary">uvrC</name>
    <name evidence="11" type="ORF">NQX30_01375</name>
</gene>
<dbReference type="CDD" id="cd10434">
    <property type="entry name" value="GIY-YIG_UvrC_Cho"/>
    <property type="match status" value="1"/>
</dbReference>
<dbReference type="Gene3D" id="1.10.150.20">
    <property type="entry name" value="5' to 3' exonuclease, C-terminal subdomain"/>
    <property type="match status" value="1"/>
</dbReference>
<dbReference type="InterPro" id="IPR036876">
    <property type="entry name" value="UVR_dom_sf"/>
</dbReference>
<dbReference type="SMART" id="SM00278">
    <property type="entry name" value="HhH1"/>
    <property type="match status" value="2"/>
</dbReference>
<comment type="subunit">
    <text evidence="7">Interacts with UvrB in an incision complex.</text>
</comment>
<keyword evidence="12" id="KW-1185">Reference proteome</keyword>
<evidence type="ECO:0000256" key="1">
    <source>
        <dbReference type="ARBA" id="ARBA00022490"/>
    </source>
</evidence>
<name>A0ABT7QK12_9GAMM</name>
<dbReference type="Pfam" id="PF08459">
    <property type="entry name" value="UvrC_RNaseH_dom"/>
    <property type="match status" value="1"/>
</dbReference>
<evidence type="ECO:0000313" key="11">
    <source>
        <dbReference type="EMBL" id="MDM5147038.1"/>
    </source>
</evidence>
<dbReference type="PROSITE" id="PS50165">
    <property type="entry name" value="UVRC"/>
    <property type="match status" value="1"/>
</dbReference>
<dbReference type="Pfam" id="PF02151">
    <property type="entry name" value="UVR"/>
    <property type="match status" value="1"/>
</dbReference>
<dbReference type="Gene3D" id="4.10.860.10">
    <property type="entry name" value="UVR domain"/>
    <property type="match status" value="1"/>
</dbReference>
<accession>A0ABT7QK12</accession>
<dbReference type="InterPro" id="IPR041663">
    <property type="entry name" value="DisA/LigA_HHH"/>
</dbReference>
<evidence type="ECO:0000256" key="5">
    <source>
        <dbReference type="ARBA" id="ARBA00023204"/>
    </source>
</evidence>
<evidence type="ECO:0000313" key="12">
    <source>
        <dbReference type="Proteomes" id="UP001168167"/>
    </source>
</evidence>
<evidence type="ECO:0000259" key="8">
    <source>
        <dbReference type="PROSITE" id="PS50151"/>
    </source>
</evidence>
<proteinExistence type="inferred from homology"/>
<dbReference type="NCBIfam" id="TIGR00194">
    <property type="entry name" value="uvrC"/>
    <property type="match status" value="1"/>
</dbReference>
<dbReference type="Pfam" id="PF01541">
    <property type="entry name" value="GIY-YIG"/>
    <property type="match status" value="1"/>
</dbReference>
<evidence type="ECO:0000256" key="6">
    <source>
        <dbReference type="ARBA" id="ARBA00023236"/>
    </source>
</evidence>
<reference evidence="11" key="1">
    <citation type="submission" date="2022-08" db="EMBL/GenBank/DDBJ databases">
        <authorList>
            <person name="Dzunkova M."/>
            <person name="La Clair J."/>
            <person name="Tyml T."/>
            <person name="Doud D."/>
            <person name="Schulz F."/>
            <person name="Piquer S."/>
            <person name="Porcel Sanchis D."/>
            <person name="Osborn A."/>
            <person name="Robinson D."/>
            <person name="Louie K.B."/>
            <person name="Bowen B.P."/>
            <person name="Bowers R."/>
            <person name="Lee J."/>
            <person name="Arnau Llombart V."/>
            <person name="Diaz Villanueva W."/>
            <person name="Gosliner T."/>
            <person name="Northen T."/>
            <person name="Cheng J.-F."/>
            <person name="Burkart M.D."/>
            <person name="Woyke T."/>
        </authorList>
    </citation>
    <scope>NUCLEOTIDE SEQUENCE</scope>
    <source>
        <strain evidence="11">Df01</strain>
    </source>
</reference>
<dbReference type="HAMAP" id="MF_00203">
    <property type="entry name" value="UvrC"/>
    <property type="match status" value="1"/>
</dbReference>
<protein>
    <recommendedName>
        <fullName evidence="7">UvrABC system protein C</fullName>
        <shortName evidence="7">Protein UvrC</shortName>
    </recommendedName>
    <alternativeName>
        <fullName evidence="7">Excinuclease ABC subunit C</fullName>
    </alternativeName>
</protein>
<evidence type="ECO:0000259" key="10">
    <source>
        <dbReference type="PROSITE" id="PS50165"/>
    </source>
</evidence>
<dbReference type="InterPro" id="IPR035901">
    <property type="entry name" value="GIY-YIG_endonuc_sf"/>
</dbReference>
<dbReference type="InterPro" id="IPR010994">
    <property type="entry name" value="RuvA_2-like"/>
</dbReference>
<comment type="similarity">
    <text evidence="7">Belongs to the UvrC family.</text>
</comment>
<organism evidence="11 12">
    <name type="scientific">Candidatus Doriopsillibacter californiensis</name>
    <dbReference type="NCBI Taxonomy" id="2970740"/>
    <lineage>
        <taxon>Bacteria</taxon>
        <taxon>Pseudomonadati</taxon>
        <taxon>Pseudomonadota</taxon>
        <taxon>Gammaproteobacteria</taxon>
        <taxon>Candidatus Tethybacterales</taxon>
        <taxon>Candidatus Persebacteraceae</taxon>
        <taxon>Candidatus Doriopsillibacter</taxon>
    </lineage>
</organism>